<gene>
    <name evidence="2" type="ORF">GCM10019016_018160</name>
</gene>
<keyword evidence="3" id="KW-1185">Reference proteome</keyword>
<evidence type="ECO:0000313" key="2">
    <source>
        <dbReference type="EMBL" id="GAA3494716.1"/>
    </source>
</evidence>
<reference evidence="3" key="1">
    <citation type="journal article" date="2019" name="Int. J. Syst. Evol. Microbiol.">
        <title>The Global Catalogue of Microorganisms (GCM) 10K type strain sequencing project: providing services to taxonomists for standard genome sequencing and annotation.</title>
        <authorList>
            <consortium name="The Broad Institute Genomics Platform"/>
            <consortium name="The Broad Institute Genome Sequencing Center for Infectious Disease"/>
            <person name="Wu L."/>
            <person name="Ma J."/>
        </authorList>
    </citation>
    <scope>NUCLEOTIDE SEQUENCE [LARGE SCALE GENOMIC DNA]</scope>
    <source>
        <strain evidence="3">JCM 4816</strain>
    </source>
</reference>
<name>A0ABP6TJS0_9ACTN</name>
<proteinExistence type="predicted"/>
<accession>A0ABP6TJS0</accession>
<evidence type="ECO:0000313" key="3">
    <source>
        <dbReference type="Proteomes" id="UP001501455"/>
    </source>
</evidence>
<comment type="caution">
    <text evidence="2">The sequence shown here is derived from an EMBL/GenBank/DDBJ whole genome shotgun (WGS) entry which is preliminary data.</text>
</comment>
<dbReference type="EMBL" id="BAAAXF010000018">
    <property type="protein sequence ID" value="GAA3494716.1"/>
    <property type="molecule type" value="Genomic_DNA"/>
</dbReference>
<organism evidence="2 3">
    <name type="scientific">Streptomyces prasinosporus</name>
    <dbReference type="NCBI Taxonomy" id="68256"/>
    <lineage>
        <taxon>Bacteria</taxon>
        <taxon>Bacillati</taxon>
        <taxon>Actinomycetota</taxon>
        <taxon>Actinomycetes</taxon>
        <taxon>Kitasatosporales</taxon>
        <taxon>Streptomycetaceae</taxon>
        <taxon>Streptomyces</taxon>
        <taxon>Streptomyces albogriseolus group</taxon>
    </lineage>
</organism>
<sequence length="105" mass="10645">MVRPQRVRIFISASLPAGFPATARPFHFTPVPPEMSGGERPPDMSQGPGGGKGAHRGRSGVLGRGGATSGRPAGNLPVPEATCPHRIGRRSPQPPGPRAGPAAAG</sequence>
<protein>
    <submittedName>
        <fullName evidence="2">Uncharacterized protein</fullName>
    </submittedName>
</protein>
<feature type="region of interest" description="Disordered" evidence="1">
    <location>
        <begin position="15"/>
        <end position="105"/>
    </location>
</feature>
<evidence type="ECO:0000256" key="1">
    <source>
        <dbReference type="SAM" id="MobiDB-lite"/>
    </source>
</evidence>
<dbReference type="Proteomes" id="UP001501455">
    <property type="component" value="Unassembled WGS sequence"/>
</dbReference>